<dbReference type="AlphaFoldDB" id="A0A1G1T3B9"/>
<dbReference type="Proteomes" id="UP000177791">
    <property type="component" value="Unassembled WGS sequence"/>
</dbReference>
<keyword evidence="3" id="KW-1185">Reference proteome</keyword>
<dbReference type="STRING" id="1908236.BEN48_14515"/>
<protein>
    <recommendedName>
        <fullName evidence="1">Plasmid pRiA4b Orf3-like domain-containing protein</fullName>
    </recommendedName>
</protein>
<dbReference type="PANTHER" id="PTHR41878:SF1">
    <property type="entry name" value="TNPR PROTEIN"/>
    <property type="match status" value="1"/>
</dbReference>
<organism evidence="2 3">
    <name type="scientific">Hymenobacter glacialis</name>
    <dbReference type="NCBI Taxonomy" id="1908236"/>
    <lineage>
        <taxon>Bacteria</taxon>
        <taxon>Pseudomonadati</taxon>
        <taxon>Bacteroidota</taxon>
        <taxon>Cytophagia</taxon>
        <taxon>Cytophagales</taxon>
        <taxon>Hymenobacteraceae</taxon>
        <taxon>Hymenobacter</taxon>
    </lineage>
</organism>
<proteinExistence type="predicted"/>
<feature type="domain" description="Plasmid pRiA4b Orf3-like" evidence="1">
    <location>
        <begin position="19"/>
        <end position="155"/>
    </location>
</feature>
<dbReference type="EMBL" id="MDZC01000059">
    <property type="protein sequence ID" value="OGX85376.1"/>
    <property type="molecule type" value="Genomic_DNA"/>
</dbReference>
<dbReference type="RefSeq" id="WP_070734287.1">
    <property type="nucleotide sequence ID" value="NZ_MDZC01000059.1"/>
</dbReference>
<comment type="caution">
    <text evidence="2">The sequence shown here is derived from an EMBL/GenBank/DDBJ whole genome shotgun (WGS) entry which is preliminary data.</text>
</comment>
<gene>
    <name evidence="2" type="ORF">BEN48_14515</name>
</gene>
<dbReference type="OrthoDB" id="9801392at2"/>
<evidence type="ECO:0000313" key="3">
    <source>
        <dbReference type="Proteomes" id="UP000177791"/>
    </source>
</evidence>
<evidence type="ECO:0000259" key="1">
    <source>
        <dbReference type="Pfam" id="PF07929"/>
    </source>
</evidence>
<dbReference type="Gene3D" id="3.10.290.30">
    <property type="entry name" value="MM3350-like"/>
    <property type="match status" value="1"/>
</dbReference>
<name>A0A1G1T3B9_9BACT</name>
<dbReference type="SUPFAM" id="SSF159941">
    <property type="entry name" value="MM3350-like"/>
    <property type="match status" value="1"/>
</dbReference>
<evidence type="ECO:0000313" key="2">
    <source>
        <dbReference type="EMBL" id="OGX85376.1"/>
    </source>
</evidence>
<dbReference type="Pfam" id="PF07929">
    <property type="entry name" value="PRiA4_ORF3"/>
    <property type="match status" value="1"/>
</dbReference>
<accession>A0A1G1T3B9</accession>
<dbReference type="PANTHER" id="PTHR41878">
    <property type="entry name" value="LEXA REPRESSOR-RELATED"/>
    <property type="match status" value="1"/>
</dbReference>
<reference evidence="2 3" key="1">
    <citation type="submission" date="2016-08" db="EMBL/GenBank/DDBJ databases">
        <title>Hymenobacter coccineus sp. nov., Hymenobacter lapidarius sp. nov. and Hymenobacter glacialis sp. nov., isolated from Antarctic soil.</title>
        <authorList>
            <person name="Sedlacek I."/>
            <person name="Kralova S."/>
            <person name="Kyrova K."/>
            <person name="Maslanova I."/>
            <person name="Stankova E."/>
            <person name="Vrbovska V."/>
            <person name="Nemec M."/>
            <person name="Bartak M."/>
            <person name="Svec P."/>
            <person name="Busse H.-J."/>
            <person name="Pantucek R."/>
        </authorList>
    </citation>
    <scope>NUCLEOTIDE SEQUENCE [LARGE SCALE GENOMIC DNA]</scope>
    <source>
        <strain evidence="2 3">CCM 8648</strain>
    </source>
</reference>
<sequence length="230" mass="26373">MPQPAAAPILSGADGLAAVYQLKIHLLGISPQICRRVLVRGDTTLAELHHVFQVVMGWGNWHLHSFKLWGKEYGMPYAGGLYFADDARRVHLGDFPWRANDKFTYTYDFGDYWLHQVRVENVLPPTALVNHPVCVSGRRACPPEEVGGPSGYDQRTLDQFSWAYEAHDRLLAGEDIREDDVPTWFWTYRPEHFDKGQVNQKLAKVYQLKGNPDFLYSQGSYDYFFADMKS</sequence>
<dbReference type="InterPro" id="IPR024047">
    <property type="entry name" value="MM3350-like_sf"/>
</dbReference>
<dbReference type="InterPro" id="IPR012912">
    <property type="entry name" value="Plasmid_pRiA4b_Orf3-like"/>
</dbReference>